<evidence type="ECO:0000313" key="1">
    <source>
        <dbReference type="EMBL" id="XCH32165.1"/>
    </source>
</evidence>
<dbReference type="NCBIfam" id="TIGR03843">
    <property type="entry name" value="SCO1664 family protein"/>
    <property type="match status" value="1"/>
</dbReference>
<organism evidence="1">
    <name type="scientific">Cellulosimicrobium sp. ES-005</name>
    <dbReference type="NCBI Taxonomy" id="3163031"/>
    <lineage>
        <taxon>Bacteria</taxon>
        <taxon>Bacillati</taxon>
        <taxon>Actinomycetota</taxon>
        <taxon>Actinomycetes</taxon>
        <taxon>Micrococcales</taxon>
        <taxon>Promicromonosporaceae</taxon>
        <taxon>Cellulosimicrobium</taxon>
    </lineage>
</organism>
<protein>
    <submittedName>
        <fullName evidence="1">SCO1664 family protein</fullName>
    </submittedName>
</protein>
<dbReference type="AlphaFoldDB" id="A0AAU8G774"/>
<sequence length="265" mass="28205">MPPDTTPLDTAPLEVVGRIRAASNATFLARVGEVSVVYKPVAGEKPLWDFPDGTLAAREVAAYLVSESLGWGIVPRTWLRDGPLGPGMVQLWQEVDATQSPVDVVPTGDVPPDGVRTVLEGVDEEDRPVSVVHEDTPALRRMAVFDAVVNNADRKGGHVLPLSDGRRLGVDHGVTFHVEPKLRTVLWGWLGESLDADELAGVERVRASLGTGGGADPDGALGRRLAELLAPEEVTALAERCDRLLGAARFPAPSGGMPAVPWPLF</sequence>
<accession>A0AAU8G774</accession>
<proteinExistence type="predicted"/>
<dbReference type="InterPro" id="IPR022292">
    <property type="entry name" value="CHP03843"/>
</dbReference>
<name>A0AAU8G774_9MICO</name>
<gene>
    <name evidence="1" type="ORF">ABRQ22_08620</name>
</gene>
<dbReference type="RefSeq" id="WP_353709527.1">
    <property type="nucleotide sequence ID" value="NZ_CP159290.1"/>
</dbReference>
<dbReference type="EMBL" id="CP159290">
    <property type="protein sequence ID" value="XCH32165.1"/>
    <property type="molecule type" value="Genomic_DNA"/>
</dbReference>
<reference evidence="1" key="1">
    <citation type="submission" date="2024-06" db="EMBL/GenBank/DDBJ databases">
        <title>Complete genome sequence of the cellulolytic actinobacterium, Cellulosimicrobium ES-005.</title>
        <authorList>
            <person name="Matthews C.T."/>
            <person name="Underwood K.D."/>
            <person name="Ghanchi K.M."/>
            <person name="Fields S.D."/>
            <person name="Gardner S.G."/>
        </authorList>
    </citation>
    <scope>NUCLEOTIDE SEQUENCE</scope>
    <source>
        <strain evidence="1">ES-005</strain>
    </source>
</reference>